<evidence type="ECO:0000256" key="1">
    <source>
        <dbReference type="SAM" id="Phobius"/>
    </source>
</evidence>
<feature type="transmembrane region" description="Helical" evidence="1">
    <location>
        <begin position="48"/>
        <end position="67"/>
    </location>
</feature>
<protein>
    <submittedName>
        <fullName evidence="2">Uncharacterized protein</fullName>
    </submittedName>
</protein>
<gene>
    <name evidence="2" type="ORF">A2537_02975</name>
</gene>
<comment type="caution">
    <text evidence="2">The sequence shown here is derived from an EMBL/GenBank/DDBJ whole genome shotgun (WGS) entry which is preliminary data.</text>
</comment>
<dbReference type="AlphaFoldDB" id="A0A1F6NYQ7"/>
<reference evidence="2 3" key="1">
    <citation type="journal article" date="2016" name="Nat. Commun.">
        <title>Thousands of microbial genomes shed light on interconnected biogeochemical processes in an aquifer system.</title>
        <authorList>
            <person name="Anantharaman K."/>
            <person name="Brown C.T."/>
            <person name="Hug L.A."/>
            <person name="Sharon I."/>
            <person name="Castelle C.J."/>
            <person name="Probst A.J."/>
            <person name="Thomas B.C."/>
            <person name="Singh A."/>
            <person name="Wilkins M.J."/>
            <person name="Karaoz U."/>
            <person name="Brodie E.L."/>
            <person name="Williams K.H."/>
            <person name="Hubbard S.S."/>
            <person name="Banfield J.F."/>
        </authorList>
    </citation>
    <scope>NUCLEOTIDE SEQUENCE [LARGE SCALE GENOMIC DNA]</scope>
</reference>
<dbReference type="Proteomes" id="UP000178490">
    <property type="component" value="Unassembled WGS sequence"/>
</dbReference>
<evidence type="ECO:0000313" key="3">
    <source>
        <dbReference type="Proteomes" id="UP000178490"/>
    </source>
</evidence>
<organism evidence="2 3">
    <name type="scientific">Candidatus Magasanikbacteria bacterium RIFOXYD2_FULL_36_9</name>
    <dbReference type="NCBI Taxonomy" id="1798707"/>
    <lineage>
        <taxon>Bacteria</taxon>
        <taxon>Candidatus Magasanikiibacteriota</taxon>
    </lineage>
</organism>
<proteinExistence type="predicted"/>
<evidence type="ECO:0000313" key="2">
    <source>
        <dbReference type="EMBL" id="OGH89049.1"/>
    </source>
</evidence>
<name>A0A1F6NYQ7_9BACT</name>
<keyword evidence="1" id="KW-0472">Membrane</keyword>
<sequence>MNAIAMAGATLHIYGVFLEKEKRRDIVFIIGGICLIIYSIWIRNKIFFLAMGGFTLASTIEFIEILTGHHKHSEKMIEDFKNPNS</sequence>
<feature type="transmembrane region" description="Helical" evidence="1">
    <location>
        <begin position="26"/>
        <end position="42"/>
    </location>
</feature>
<keyword evidence="1" id="KW-0812">Transmembrane</keyword>
<keyword evidence="1" id="KW-1133">Transmembrane helix</keyword>
<dbReference type="EMBL" id="MFRC01000048">
    <property type="protein sequence ID" value="OGH89049.1"/>
    <property type="molecule type" value="Genomic_DNA"/>
</dbReference>
<accession>A0A1F6NYQ7</accession>